<reference evidence="1 2" key="1">
    <citation type="journal article" date="2022" name="Plant J.">
        <title>Chromosome-level genome of Camellia lanceoleosa provides a valuable resource for understanding genome evolution and self-incompatibility.</title>
        <authorList>
            <person name="Gong W."/>
            <person name="Xiao S."/>
            <person name="Wang L."/>
            <person name="Liao Z."/>
            <person name="Chang Y."/>
            <person name="Mo W."/>
            <person name="Hu G."/>
            <person name="Li W."/>
            <person name="Zhao G."/>
            <person name="Zhu H."/>
            <person name="Hu X."/>
            <person name="Ji K."/>
            <person name="Xiang X."/>
            <person name="Song Q."/>
            <person name="Yuan D."/>
            <person name="Jin S."/>
            <person name="Zhang L."/>
        </authorList>
    </citation>
    <scope>NUCLEOTIDE SEQUENCE [LARGE SCALE GENOMIC DNA]</scope>
    <source>
        <strain evidence="1">SQ_2022a</strain>
    </source>
</reference>
<evidence type="ECO:0000313" key="1">
    <source>
        <dbReference type="EMBL" id="KAI7992883.1"/>
    </source>
</evidence>
<evidence type="ECO:0000313" key="2">
    <source>
        <dbReference type="Proteomes" id="UP001060215"/>
    </source>
</evidence>
<protein>
    <submittedName>
        <fullName evidence="1">Serine carboxypeptidase-like 18</fullName>
    </submittedName>
</protein>
<sequence length="1676" mass="188494">MSSLSSKCLCLHLLILLAFTGTALSGWIVKTLPGFSGDLPFTLETGYVSVDEIEFFYYFVESSSGHSGVDPLILYLNGGPGCSGLNGLFYQSGPLEFNLSYPGHGIPELIHCPHSWTKTANIIFIDAPVGTGFTYATNASAYASSDSEETAHLLTFMRKWLNEHPDFMENPFYIASDSYAGIINPMVAQGIIDNNEAGVEPIINVKGYIIGCGHTDTTIESNSKVTYAHRMALISDAMYEAAKTSCNGWYVDVQPTNAKCIETLDEITMCLQDISRQNILGPNCDFLSPKPNEEHDRRRSVAESLLSLSDPPDLSCHNFNYLLSNIWTNYKDVQDALHVRPDTVKEWFRCNVSLSYTVDVNSVVSYHENLTRAGLQVLVFSGDHDMVIPHVAIEQWVESLDLTVDTDWRPWFVGGQVAGYTIRYTDDGYRLTYVTVKGAGHSPQEWKRKGCYEMFDRYITVEESQLFYYFIESEGNPKVDPLLLWYSGGPGCSTFNGLIYEIGPLAFNITEYEGGTPTLEYYPYSWTQTSSILFLDAPVGTGFSYATNLSAYPTSDTKSAAQTYAFLVKWLIDHPKYLKNQLFIGADSYSGISAPIVVQHILEGNTAGDRPRLNLKGYILGCPRTDAIINENSKISYSHRMGLISDELYEETKITCNANYYDVDPNQAECFENLQKIAKLIHDINKNDILEPNVQQALYVTEGTVKDWKRCNKSLDYTMNVETVIDVHKNLSSYGLQVLVYNGDHDLTVPNTGTQDWIKLLNLTIVNDWRPWLVDGEVGGYTIKYSKTGYRLTYATVLGAGHSPQEYKRRECYEMYQSGDHDISVPYMGTLKWIKSLNLTLVDDWRPWFVDNQVAGYTMKYSEEHGYHLTFATIKGAGHPAPEYYRRECYCLFDRYVSVDEIEFFYYFVESSSGHSGVDPLILYLNGGPGCSGLNGLFYQSGPLEFNLSYPGHGIPELIHCPHSWTKTANIIFIDAPVGAGFTYATNASAYASSDSEETAHLLTFMRKWLNEHPDFMENPFYVASDSYAGIINPMVAQGIIDNNEAGVEPIINLKGYIIGCGHTDTDIESNSKVTYAHRMALISDAMYEAAKTSCNGWYVDVQPTNAKCIETLDEITMCLQDISRRNILGPNCDFLSPKPNEKHDRRRSVAESLLSLSDPPDLSCHNFNYLLSDIWTNYKDVQDALHVRPDTVKEFFRCNLTLSYTEDVNSVVSYHENLTRAGLQVLVFSGDHDMFIPHLAIEQWVESLDLTVDTDWRPWFVGGQVAGYTIRYTDDGYRLTYVTVKGAGHSPQEWKRKGCYEMFDSSANLCLTLDCCGVDWYQFNCNAVGCIGYVVISSVLSSGQIVKTLPGFDGELPFTLETGYITVEESQLFYYFIESEGNPKVDPLLLWYSGGPGCSTFNGLIYEIGPLAFNITEYEGGTPTLEYYPYSWTQTSSILFLDAPVGTGFSYATNLSAYPTSDTKSAAQTYAFLVKWLIDHPKYLKNQLFIGADSYSGISAPIVVQHILEGLHFGCPRTDAIINENSKISYSHRMGFISDELYEETKITCNANYYDVDPNQAECFENLQKIAKNFNYSLSYIWANDESVQQALYVTEGTIKQWVRCNMSLSYTNDIQSTIDYHKNLTNQDTRALIYSGDHDMLIPHMGTLAWIKSLHLPKSSDWKPWFVDGQVSGL</sequence>
<feature type="non-terminal residue" evidence="1">
    <location>
        <position position="1676"/>
    </location>
</feature>
<proteinExistence type="predicted"/>
<gene>
    <name evidence="1" type="ORF">LOK49_LG12G00559</name>
</gene>
<name>A0ACC0FWT1_9ERIC</name>
<accession>A0ACC0FWT1</accession>
<comment type="caution">
    <text evidence="1">The sequence shown here is derived from an EMBL/GenBank/DDBJ whole genome shotgun (WGS) entry which is preliminary data.</text>
</comment>
<dbReference type="EMBL" id="CM045770">
    <property type="protein sequence ID" value="KAI7992883.1"/>
    <property type="molecule type" value="Genomic_DNA"/>
</dbReference>
<organism evidence="1 2">
    <name type="scientific">Camellia lanceoleosa</name>
    <dbReference type="NCBI Taxonomy" id="1840588"/>
    <lineage>
        <taxon>Eukaryota</taxon>
        <taxon>Viridiplantae</taxon>
        <taxon>Streptophyta</taxon>
        <taxon>Embryophyta</taxon>
        <taxon>Tracheophyta</taxon>
        <taxon>Spermatophyta</taxon>
        <taxon>Magnoliopsida</taxon>
        <taxon>eudicotyledons</taxon>
        <taxon>Gunneridae</taxon>
        <taxon>Pentapetalae</taxon>
        <taxon>asterids</taxon>
        <taxon>Ericales</taxon>
        <taxon>Theaceae</taxon>
        <taxon>Camellia</taxon>
    </lineage>
</organism>
<keyword evidence="2" id="KW-1185">Reference proteome</keyword>
<dbReference type="Proteomes" id="UP001060215">
    <property type="component" value="Chromosome 13"/>
</dbReference>